<dbReference type="PANTHER" id="PTHR43519:SF1">
    <property type="entry name" value="ATP-DEPENDENT RNA HELICASE HRPB"/>
    <property type="match status" value="1"/>
</dbReference>
<proteinExistence type="predicted"/>
<sequence>MRQLPIEPVLPELLHTMRTRSNAVLIAPPGAGKTTRVPLALLDEPWTLGRKIVMLEPRRLAARSAARFMASSLGEEVGETVGYRVRMDTRISSRTRIEVVTEGVLTRLLQEDMSLDGTAVVIFDEFHERSLQADLGLSLCLQSQAVFREDLKLLVMSATLDAEPVAGILGDAPIVLSEGKSYPVETRYLNRSVEGRLEPAVVRAVLEAQRSEQGDMLVFLPGTGEIRRVEAQLAEHSLGKDVSVMPLYGNLPQAAQDLAIAPCREGQRKIVLSTSIAETSLTVDGVRIVIDSGYSRVPKFSPKTGMTRLETVPVSIASADQRRGRAGRQMPGVCYRLWTERDEGKLAFRSVPEIIEADLAPLVLELAAWGAADPMELQWLDPPPAAAYAQARQLLRQLGALQENGTITQHGRRMAAIGTHPRLAHMILQAIPLKLGGLACELAALLNERDMLNAQSQQAPAADLRLRVEALREAIRTKWTEPHYKEGHRVDMSVCRRAAAEAEQLKRQFGIAGEKGGDPEACGFLLAYAFPDRIAGRKENGRFLLRSGRGAVFADAQPLSSEPYVVAAELSDFGADSRIYLAAPIQADELMRYAGDQIDETKLIFWDRQSRTVRARVRKSIGAIVLSEAAYPNPSQEEVALALLNGIRTEGIGMLSWTKAARQLQQRMMFMHKLEPGNWPDVSDTHLADELEDWLLPHLYGLRNGEDLKRLHVADLLEALLPWSKRRELEELVPTHIVVPSGSRIPIDYGDPGAPVLAVRLQEMFGLSETPAIGRGRVPLTVHLLSPAHRPVQVTRDLASFWREAYFEVKKDLKGRYPKHYWPDDPTAAIPTNRTRPRS</sequence>
<dbReference type="InterPro" id="IPR013689">
    <property type="entry name" value="RNA_helicase_ATP-dep_HrpB_C"/>
</dbReference>
<dbReference type="PIRSF" id="PIRSF005496">
    <property type="entry name" value="ATP_hel_hrpB"/>
    <property type="match status" value="1"/>
</dbReference>
<dbReference type="FunFam" id="3.40.50.300:FF:002125">
    <property type="entry name" value="ATP-dependent helicase HrpB"/>
    <property type="match status" value="1"/>
</dbReference>
<dbReference type="InterPro" id="IPR027417">
    <property type="entry name" value="P-loop_NTPase"/>
</dbReference>
<dbReference type="CDD" id="cd17990">
    <property type="entry name" value="DEXHc_HrpB"/>
    <property type="match status" value="1"/>
</dbReference>
<keyword evidence="2" id="KW-0378">Hydrolase</keyword>
<dbReference type="RefSeq" id="WP_113031508.1">
    <property type="nucleotide sequence ID" value="NZ_QMFB01000007.1"/>
</dbReference>
<dbReference type="InterPro" id="IPR001650">
    <property type="entry name" value="Helicase_C-like"/>
</dbReference>
<dbReference type="InterPro" id="IPR011545">
    <property type="entry name" value="DEAD/DEAH_box_helicase_dom"/>
</dbReference>
<keyword evidence="8" id="KW-1185">Reference proteome</keyword>
<keyword evidence="4" id="KW-0067">ATP-binding</keyword>
<dbReference type="PANTHER" id="PTHR43519">
    <property type="entry name" value="ATP-DEPENDENT RNA HELICASE HRPB"/>
    <property type="match status" value="1"/>
</dbReference>
<comment type="caution">
    <text evidence="7">The sequence shown here is derived from an EMBL/GenBank/DDBJ whole genome shotgun (WGS) entry which is preliminary data.</text>
</comment>
<dbReference type="Gene3D" id="3.40.50.300">
    <property type="entry name" value="P-loop containing nucleotide triphosphate hydrolases"/>
    <property type="match status" value="2"/>
</dbReference>
<dbReference type="GO" id="GO:0004386">
    <property type="term" value="F:helicase activity"/>
    <property type="evidence" value="ECO:0007669"/>
    <property type="project" value="UniProtKB-KW"/>
</dbReference>
<dbReference type="EMBL" id="QMFB01000007">
    <property type="protein sequence ID" value="RAV20650.1"/>
    <property type="molecule type" value="Genomic_DNA"/>
</dbReference>
<dbReference type="GO" id="GO:0005524">
    <property type="term" value="F:ATP binding"/>
    <property type="evidence" value="ECO:0007669"/>
    <property type="project" value="UniProtKB-KW"/>
</dbReference>
<dbReference type="Pfam" id="PF08482">
    <property type="entry name" value="HrpB_C"/>
    <property type="match status" value="1"/>
</dbReference>
<dbReference type="NCBIfam" id="TIGR01970">
    <property type="entry name" value="DEAH_box_HrpB"/>
    <property type="match status" value="1"/>
</dbReference>
<evidence type="ECO:0000256" key="2">
    <source>
        <dbReference type="ARBA" id="ARBA00022801"/>
    </source>
</evidence>
<organism evidence="7 8">
    <name type="scientific">Paenibacillus contaminans</name>
    <dbReference type="NCBI Taxonomy" id="450362"/>
    <lineage>
        <taxon>Bacteria</taxon>
        <taxon>Bacillati</taxon>
        <taxon>Bacillota</taxon>
        <taxon>Bacilli</taxon>
        <taxon>Bacillales</taxon>
        <taxon>Paenibacillaceae</taxon>
        <taxon>Paenibacillus</taxon>
    </lineage>
</organism>
<dbReference type="OrthoDB" id="9808833at2"/>
<keyword evidence="1" id="KW-0547">Nucleotide-binding</keyword>
<name>A0A329MM14_9BACL</name>
<dbReference type="PROSITE" id="PS51192">
    <property type="entry name" value="HELICASE_ATP_BIND_1"/>
    <property type="match status" value="1"/>
</dbReference>
<dbReference type="SMART" id="SM00490">
    <property type="entry name" value="HELICc"/>
    <property type="match status" value="1"/>
</dbReference>
<protein>
    <submittedName>
        <fullName evidence="7">ATP-dependent helicase HrpB</fullName>
    </submittedName>
</protein>
<evidence type="ECO:0000259" key="5">
    <source>
        <dbReference type="PROSITE" id="PS51192"/>
    </source>
</evidence>
<dbReference type="SMART" id="SM00847">
    <property type="entry name" value="HA2"/>
    <property type="match status" value="1"/>
</dbReference>
<dbReference type="Pfam" id="PF00271">
    <property type="entry name" value="Helicase_C"/>
    <property type="match status" value="1"/>
</dbReference>
<feature type="domain" description="Helicase C-terminal" evidence="6">
    <location>
        <begin position="201"/>
        <end position="370"/>
    </location>
</feature>
<evidence type="ECO:0000256" key="4">
    <source>
        <dbReference type="ARBA" id="ARBA00022840"/>
    </source>
</evidence>
<dbReference type="PROSITE" id="PS51194">
    <property type="entry name" value="HELICASE_CTER"/>
    <property type="match status" value="1"/>
</dbReference>
<feature type="domain" description="Helicase ATP-binding" evidence="5">
    <location>
        <begin position="14"/>
        <end position="178"/>
    </location>
</feature>
<dbReference type="InterPro" id="IPR014001">
    <property type="entry name" value="Helicase_ATP-bd"/>
</dbReference>
<evidence type="ECO:0000256" key="3">
    <source>
        <dbReference type="ARBA" id="ARBA00022806"/>
    </source>
</evidence>
<dbReference type="Pfam" id="PF04408">
    <property type="entry name" value="WHD_HA2"/>
    <property type="match status" value="1"/>
</dbReference>
<gene>
    <name evidence="7" type="primary">hrpB</name>
    <name evidence="7" type="ORF">DQG23_14140</name>
</gene>
<evidence type="ECO:0000313" key="8">
    <source>
        <dbReference type="Proteomes" id="UP000250369"/>
    </source>
</evidence>
<evidence type="ECO:0000259" key="6">
    <source>
        <dbReference type="PROSITE" id="PS51194"/>
    </source>
</evidence>
<dbReference type="InterPro" id="IPR007502">
    <property type="entry name" value="Helicase-assoc_dom"/>
</dbReference>
<dbReference type="CDD" id="cd18791">
    <property type="entry name" value="SF2_C_RHA"/>
    <property type="match status" value="1"/>
</dbReference>
<dbReference type="Gene3D" id="1.20.120.1080">
    <property type="match status" value="1"/>
</dbReference>
<evidence type="ECO:0000313" key="7">
    <source>
        <dbReference type="EMBL" id="RAV20650.1"/>
    </source>
</evidence>
<dbReference type="Pfam" id="PF00270">
    <property type="entry name" value="DEAD"/>
    <property type="match status" value="1"/>
</dbReference>
<accession>A0A329MM14</accession>
<reference evidence="7 8" key="1">
    <citation type="journal article" date="2009" name="Int. J. Syst. Evol. Microbiol.">
        <title>Paenibacillus contaminans sp. nov., isolated from a contaminated laboratory plate.</title>
        <authorList>
            <person name="Chou J.H."/>
            <person name="Lee J.H."/>
            <person name="Lin M.C."/>
            <person name="Chang P.S."/>
            <person name="Arun A.B."/>
            <person name="Young C.C."/>
            <person name="Chen W.M."/>
        </authorList>
    </citation>
    <scope>NUCLEOTIDE SEQUENCE [LARGE SCALE GENOMIC DNA]</scope>
    <source>
        <strain evidence="7 8">CKOBP-6</strain>
    </source>
</reference>
<dbReference type="GO" id="GO:0003676">
    <property type="term" value="F:nucleic acid binding"/>
    <property type="evidence" value="ECO:0007669"/>
    <property type="project" value="InterPro"/>
</dbReference>
<evidence type="ECO:0000256" key="1">
    <source>
        <dbReference type="ARBA" id="ARBA00022741"/>
    </source>
</evidence>
<dbReference type="InterPro" id="IPR048333">
    <property type="entry name" value="HA2_WH"/>
</dbReference>
<dbReference type="InterPro" id="IPR010225">
    <property type="entry name" value="HrpB"/>
</dbReference>
<dbReference type="Proteomes" id="UP000250369">
    <property type="component" value="Unassembled WGS sequence"/>
</dbReference>
<keyword evidence="3 7" id="KW-0347">Helicase</keyword>
<dbReference type="GO" id="GO:0016787">
    <property type="term" value="F:hydrolase activity"/>
    <property type="evidence" value="ECO:0007669"/>
    <property type="project" value="UniProtKB-KW"/>
</dbReference>
<dbReference type="SMART" id="SM00487">
    <property type="entry name" value="DEXDc"/>
    <property type="match status" value="1"/>
</dbReference>
<dbReference type="InterPro" id="IPR049614">
    <property type="entry name" value="HrpB_DEXH"/>
</dbReference>
<dbReference type="SUPFAM" id="SSF52540">
    <property type="entry name" value="P-loop containing nucleoside triphosphate hydrolases"/>
    <property type="match status" value="1"/>
</dbReference>
<dbReference type="AlphaFoldDB" id="A0A329MM14"/>